<feature type="transmembrane region" description="Helical" evidence="2">
    <location>
        <begin position="106"/>
        <end position="127"/>
    </location>
</feature>
<reference evidence="5" key="1">
    <citation type="submission" date="2016-06" db="EMBL/GenBank/DDBJ databases">
        <authorList>
            <person name="Varghese N."/>
            <person name="Submissions Spin"/>
        </authorList>
    </citation>
    <scope>NUCLEOTIDE SEQUENCE [LARGE SCALE GENOMIC DNA]</scope>
    <source>
        <strain evidence="5">DSM 43909</strain>
    </source>
</reference>
<evidence type="ECO:0000256" key="1">
    <source>
        <dbReference type="SAM" id="MobiDB-lite"/>
    </source>
</evidence>
<sequence length="215" mass="23138">MSGAPCRGALVPLSAWPTVMPLTTGGPRRPGQRSGSQALPGGGWGHYRSGVHIRFDVPADPAYPGRVAAALSSVRLRKYGYIGAVLAAVGAIGFAVSRGFAWGDQVSPLCMAMVVGGLLSMLYPPWVRLRARRRSSRYAVEGAYDITDDNIMMRSGSESGGIAWDGVAQVRATPEFWIVYVGRMPATVIPRRLMSAEDAETLRAYMAKRGLLQLR</sequence>
<evidence type="ECO:0000313" key="4">
    <source>
        <dbReference type="EMBL" id="SCF29094.1"/>
    </source>
</evidence>
<keyword evidence="2" id="KW-1133">Transmembrane helix</keyword>
<dbReference type="EMBL" id="LT607411">
    <property type="protein sequence ID" value="SCF29094.1"/>
    <property type="molecule type" value="Genomic_DNA"/>
</dbReference>
<dbReference type="Proteomes" id="UP000198242">
    <property type="component" value="Chromosome I"/>
</dbReference>
<dbReference type="AlphaFoldDB" id="A0A1C4Z882"/>
<evidence type="ECO:0000259" key="3">
    <source>
        <dbReference type="Pfam" id="PF14317"/>
    </source>
</evidence>
<feature type="compositionally biased region" description="Low complexity" evidence="1">
    <location>
        <begin position="23"/>
        <end position="37"/>
    </location>
</feature>
<accession>A0A1C4Z882</accession>
<gene>
    <name evidence="4" type="ORF">GA0074695_5218</name>
</gene>
<dbReference type="InterPro" id="IPR025588">
    <property type="entry name" value="YcxB-like_C"/>
</dbReference>
<evidence type="ECO:0000313" key="5">
    <source>
        <dbReference type="Proteomes" id="UP000198242"/>
    </source>
</evidence>
<feature type="domain" description="YcxB-like C-terminal" evidence="3">
    <location>
        <begin position="146"/>
        <end position="205"/>
    </location>
</feature>
<name>A0A1C4Z882_MICVI</name>
<organism evidence="4 5">
    <name type="scientific">Micromonospora viridifaciens</name>
    <dbReference type="NCBI Taxonomy" id="1881"/>
    <lineage>
        <taxon>Bacteria</taxon>
        <taxon>Bacillati</taxon>
        <taxon>Actinomycetota</taxon>
        <taxon>Actinomycetes</taxon>
        <taxon>Micromonosporales</taxon>
        <taxon>Micromonosporaceae</taxon>
        <taxon>Micromonospora</taxon>
    </lineage>
</organism>
<keyword evidence="2" id="KW-0472">Membrane</keyword>
<keyword evidence="5" id="KW-1185">Reference proteome</keyword>
<proteinExistence type="predicted"/>
<keyword evidence="2" id="KW-0812">Transmembrane</keyword>
<protein>
    <submittedName>
        <fullName evidence="4">YcxB-like protein</fullName>
    </submittedName>
</protein>
<feature type="region of interest" description="Disordered" evidence="1">
    <location>
        <begin position="22"/>
        <end position="41"/>
    </location>
</feature>
<evidence type="ECO:0000256" key="2">
    <source>
        <dbReference type="SAM" id="Phobius"/>
    </source>
</evidence>
<dbReference type="Pfam" id="PF14317">
    <property type="entry name" value="YcxB"/>
    <property type="match status" value="1"/>
</dbReference>
<feature type="transmembrane region" description="Helical" evidence="2">
    <location>
        <begin position="79"/>
        <end position="100"/>
    </location>
</feature>